<organism evidence="2 3">
    <name type="scientific">Heligmosomoides polygyrus</name>
    <name type="common">Parasitic roundworm</name>
    <dbReference type="NCBI Taxonomy" id="6339"/>
    <lineage>
        <taxon>Eukaryota</taxon>
        <taxon>Metazoa</taxon>
        <taxon>Ecdysozoa</taxon>
        <taxon>Nematoda</taxon>
        <taxon>Chromadorea</taxon>
        <taxon>Rhabditida</taxon>
        <taxon>Rhabditina</taxon>
        <taxon>Rhabditomorpha</taxon>
        <taxon>Strongyloidea</taxon>
        <taxon>Heligmosomidae</taxon>
        <taxon>Heligmosomoides</taxon>
    </lineage>
</organism>
<keyword evidence="2" id="KW-1185">Reference proteome</keyword>
<protein>
    <submittedName>
        <fullName evidence="3">Innexin</fullName>
    </submittedName>
</protein>
<accession>A0A183GWD4</accession>
<sequence length="151" mass="17596">LKFLGNYSKKLQLRIASNICGALEISSIFSYDNLGLEVSLYKRSTAWFGCGWMFLPSFGMLLVLFALFFSSFLRRLVFRNNYDVCQDNPSCPLSPGRQVLEFTMDPSKLFRRLFRMIHYDMSAYQLVIRLFDNKDPFEELLCAAIQTRINL</sequence>
<feature type="transmembrane region" description="Helical" evidence="1">
    <location>
        <begin position="46"/>
        <end position="69"/>
    </location>
</feature>
<dbReference type="Proteomes" id="UP000050761">
    <property type="component" value="Unassembled WGS sequence"/>
</dbReference>
<keyword evidence="1" id="KW-0812">Transmembrane</keyword>
<keyword evidence="1" id="KW-0472">Membrane</keyword>
<evidence type="ECO:0000313" key="3">
    <source>
        <dbReference type="WBParaSite" id="HPBE_0002700401-mRNA-1"/>
    </source>
</evidence>
<dbReference type="PANTHER" id="PTHR35573:SF2">
    <property type="entry name" value="MD-2-RELATED LIPID-RECOGNITION DOMAIN-CONTAINING PROTEIN"/>
    <property type="match status" value="1"/>
</dbReference>
<keyword evidence="1" id="KW-1133">Transmembrane helix</keyword>
<dbReference type="WBParaSite" id="HPBE_0002700401-mRNA-1">
    <property type="protein sequence ID" value="HPBE_0002700401-mRNA-1"/>
    <property type="gene ID" value="HPBE_0002700401"/>
</dbReference>
<proteinExistence type="predicted"/>
<dbReference type="PANTHER" id="PTHR35573">
    <property type="entry name" value="PROTEIN CBG22129"/>
    <property type="match status" value="1"/>
</dbReference>
<dbReference type="AlphaFoldDB" id="A0A183GWD4"/>
<reference evidence="3" key="1">
    <citation type="submission" date="2019-09" db="UniProtKB">
        <authorList>
            <consortium name="WormBaseParasite"/>
        </authorList>
    </citation>
    <scope>IDENTIFICATION</scope>
</reference>
<name>A0A183GWD4_HELPZ</name>
<evidence type="ECO:0000256" key="1">
    <source>
        <dbReference type="SAM" id="Phobius"/>
    </source>
</evidence>
<evidence type="ECO:0000313" key="2">
    <source>
        <dbReference type="Proteomes" id="UP000050761"/>
    </source>
</evidence>